<dbReference type="Proteomes" id="UP001166674">
    <property type="component" value="Unassembled WGS sequence"/>
</dbReference>
<reference evidence="2" key="1">
    <citation type="submission" date="2020-03" db="EMBL/GenBank/DDBJ databases">
        <title>Studies in the Genomics of Life Span.</title>
        <authorList>
            <person name="Glass D."/>
        </authorList>
    </citation>
    <scope>NUCLEOTIDE SEQUENCE</scope>
    <source>
        <strain evidence="2">SUZIE</strain>
        <tissue evidence="2">Muscle</tissue>
    </source>
</reference>
<dbReference type="Pfam" id="PF26091">
    <property type="entry name" value="PWI_CCDC43"/>
    <property type="match status" value="1"/>
</dbReference>
<evidence type="ECO:0000313" key="3">
    <source>
        <dbReference type="Proteomes" id="UP001166674"/>
    </source>
</evidence>
<organism evidence="2 3">
    <name type="scientific">Sciurus carolinensis</name>
    <name type="common">Eastern gray squirrel</name>
    <dbReference type="NCBI Taxonomy" id="30640"/>
    <lineage>
        <taxon>Eukaryota</taxon>
        <taxon>Metazoa</taxon>
        <taxon>Chordata</taxon>
        <taxon>Craniata</taxon>
        <taxon>Vertebrata</taxon>
        <taxon>Euteleostomi</taxon>
        <taxon>Mammalia</taxon>
        <taxon>Eutheria</taxon>
        <taxon>Euarchontoglires</taxon>
        <taxon>Glires</taxon>
        <taxon>Rodentia</taxon>
        <taxon>Sciuromorpha</taxon>
        <taxon>Sciuridae</taxon>
        <taxon>Sciurinae</taxon>
        <taxon>Sciurini</taxon>
        <taxon>Sciurus</taxon>
    </lineage>
</organism>
<sequence>MVASCEEVVAVSRESDGGGKGFGSWLDGWLEVLGVDQAIYGAYIRGVLQEEEGEEKLDAGYLVCFSGRRFSS</sequence>
<dbReference type="InterPro" id="IPR058771">
    <property type="entry name" value="PWI_CCDC43"/>
</dbReference>
<protein>
    <submittedName>
        <fullName evidence="2">Coiled-coil domain-containing protein 43</fullName>
    </submittedName>
</protein>
<dbReference type="AlphaFoldDB" id="A0AA41N6R9"/>
<dbReference type="EMBL" id="JAATJV010395498">
    <property type="protein sequence ID" value="MBZ3884811.1"/>
    <property type="molecule type" value="Genomic_DNA"/>
</dbReference>
<keyword evidence="3" id="KW-1185">Reference proteome</keyword>
<proteinExistence type="predicted"/>
<accession>A0AA41N6R9</accession>
<comment type="caution">
    <text evidence="2">The sequence shown here is derived from an EMBL/GenBank/DDBJ whole genome shotgun (WGS) entry which is preliminary data.</text>
</comment>
<feature type="domain" description="CCDC43 PWI-like" evidence="1">
    <location>
        <begin position="20"/>
        <end position="59"/>
    </location>
</feature>
<name>A0AA41N6R9_SCICA</name>
<evidence type="ECO:0000259" key="1">
    <source>
        <dbReference type="Pfam" id="PF26091"/>
    </source>
</evidence>
<gene>
    <name evidence="2" type="ORF">SUZIE_179800</name>
</gene>
<evidence type="ECO:0000313" key="2">
    <source>
        <dbReference type="EMBL" id="MBZ3884811.1"/>
    </source>
</evidence>